<proteinExistence type="predicted"/>
<keyword evidence="1" id="KW-1133">Transmembrane helix</keyword>
<organism evidence="3 4">
    <name type="scientific">Caenorhabditis bovis</name>
    <dbReference type="NCBI Taxonomy" id="2654633"/>
    <lineage>
        <taxon>Eukaryota</taxon>
        <taxon>Metazoa</taxon>
        <taxon>Ecdysozoa</taxon>
        <taxon>Nematoda</taxon>
        <taxon>Chromadorea</taxon>
        <taxon>Rhabditida</taxon>
        <taxon>Rhabditina</taxon>
        <taxon>Rhabditomorpha</taxon>
        <taxon>Rhabditoidea</taxon>
        <taxon>Rhabditidae</taxon>
        <taxon>Peloderinae</taxon>
        <taxon>Caenorhabditis</taxon>
    </lineage>
</organism>
<evidence type="ECO:0000256" key="1">
    <source>
        <dbReference type="SAM" id="Phobius"/>
    </source>
</evidence>
<feature type="chain" id="PRO_5035728906" evidence="2">
    <location>
        <begin position="20"/>
        <end position="127"/>
    </location>
</feature>
<evidence type="ECO:0000313" key="4">
    <source>
        <dbReference type="Proteomes" id="UP000494206"/>
    </source>
</evidence>
<dbReference type="AlphaFoldDB" id="A0A8S1E9Q3"/>
<keyword evidence="2" id="KW-0732">Signal</keyword>
<evidence type="ECO:0000256" key="2">
    <source>
        <dbReference type="SAM" id="SignalP"/>
    </source>
</evidence>
<sequence>MSAIPKLVILVLLASDGFCLFPRCNSFLCKSSKLREAVTSSTLQSIIINGLLEKKVTISENFGQFLVSQPDKSIRLFVLIFFFILCILLMCALYFRAYIFYRFPTMAKAIPKKYDVPTTNCDNSILP</sequence>
<feature type="signal peptide" evidence="2">
    <location>
        <begin position="1"/>
        <end position="19"/>
    </location>
</feature>
<reference evidence="3 4" key="1">
    <citation type="submission" date="2020-04" db="EMBL/GenBank/DDBJ databases">
        <authorList>
            <person name="Laetsch R D."/>
            <person name="Stevens L."/>
            <person name="Kumar S."/>
            <person name="Blaxter L. M."/>
        </authorList>
    </citation>
    <scope>NUCLEOTIDE SEQUENCE [LARGE SCALE GENOMIC DNA]</scope>
</reference>
<keyword evidence="1" id="KW-0472">Membrane</keyword>
<accession>A0A8S1E9Q3</accession>
<keyword evidence="1" id="KW-0812">Transmembrane</keyword>
<protein>
    <submittedName>
        <fullName evidence="3">Uncharacterized protein</fullName>
    </submittedName>
</protein>
<dbReference type="EMBL" id="CADEPM010000001">
    <property type="protein sequence ID" value="CAB3396752.1"/>
    <property type="molecule type" value="Genomic_DNA"/>
</dbReference>
<keyword evidence="4" id="KW-1185">Reference proteome</keyword>
<comment type="caution">
    <text evidence="3">The sequence shown here is derived from an EMBL/GenBank/DDBJ whole genome shotgun (WGS) entry which is preliminary data.</text>
</comment>
<evidence type="ECO:0000313" key="3">
    <source>
        <dbReference type="EMBL" id="CAB3396752.1"/>
    </source>
</evidence>
<feature type="transmembrane region" description="Helical" evidence="1">
    <location>
        <begin position="74"/>
        <end position="95"/>
    </location>
</feature>
<gene>
    <name evidence="3" type="ORF">CBOVIS_LOCUS265</name>
</gene>
<name>A0A8S1E9Q3_9PELO</name>
<dbReference type="Proteomes" id="UP000494206">
    <property type="component" value="Unassembled WGS sequence"/>
</dbReference>